<evidence type="ECO:0000313" key="2">
    <source>
        <dbReference type="Proteomes" id="UP000800094"/>
    </source>
</evidence>
<accession>A0A6A6J2Q8</accession>
<sequence>MRVPPEILRLILEWAENDFALKHFFALRLVNRLFDNEVLFLAFKAPRLDTIFRSIAKSFHHFPSRLKRKYLYYQIERHNHGRPSVFSTLFFRAYDLQVQRRGISPEAASSPAREELLREIVDSVDLYIFTTRYSNNPWISFARGREIKHWLSIFRILFPNAYPDVNLALRLYLMLRGEWTAASGYTIQLQVLLYDPVATQYRFAFAHDAMRFAVSSRSSWISKTVCCMLDEDLKNMPLRPYIEEAAKNVEFPQDIYFTNMLLHRLMGGDATRVSVDNQLLPCIGNAIANALATGETEVSAIIIDMMSRCGSIRALHQVFHDVYGGDWTTGRTHMLTSARMKAIKEEAQLRIMTLEKSSDVQKPEPPNRFETFRLQWQRIKSRMRVI</sequence>
<protein>
    <submittedName>
        <fullName evidence="1">Uncharacterized protein</fullName>
    </submittedName>
</protein>
<gene>
    <name evidence="1" type="ORF">BU26DRAFT_499462</name>
</gene>
<dbReference type="AlphaFoldDB" id="A0A6A6J2Q8"/>
<reference evidence="1" key="1">
    <citation type="journal article" date="2020" name="Stud. Mycol.">
        <title>101 Dothideomycetes genomes: a test case for predicting lifestyles and emergence of pathogens.</title>
        <authorList>
            <person name="Haridas S."/>
            <person name="Albert R."/>
            <person name="Binder M."/>
            <person name="Bloem J."/>
            <person name="Labutti K."/>
            <person name="Salamov A."/>
            <person name="Andreopoulos B."/>
            <person name="Baker S."/>
            <person name="Barry K."/>
            <person name="Bills G."/>
            <person name="Bluhm B."/>
            <person name="Cannon C."/>
            <person name="Castanera R."/>
            <person name="Culley D."/>
            <person name="Daum C."/>
            <person name="Ezra D."/>
            <person name="Gonzalez J."/>
            <person name="Henrissat B."/>
            <person name="Kuo A."/>
            <person name="Liang C."/>
            <person name="Lipzen A."/>
            <person name="Lutzoni F."/>
            <person name="Magnuson J."/>
            <person name="Mondo S."/>
            <person name="Nolan M."/>
            <person name="Ohm R."/>
            <person name="Pangilinan J."/>
            <person name="Park H.-J."/>
            <person name="Ramirez L."/>
            <person name="Alfaro M."/>
            <person name="Sun H."/>
            <person name="Tritt A."/>
            <person name="Yoshinaga Y."/>
            <person name="Zwiers L.-H."/>
            <person name="Turgeon B."/>
            <person name="Goodwin S."/>
            <person name="Spatafora J."/>
            <person name="Crous P."/>
            <person name="Grigoriev I."/>
        </authorList>
    </citation>
    <scope>NUCLEOTIDE SEQUENCE</scope>
    <source>
        <strain evidence="1">CBS 122368</strain>
    </source>
</reference>
<name>A0A6A6J2Q8_9PLEO</name>
<dbReference type="EMBL" id="ML987189">
    <property type="protein sequence ID" value="KAF2256848.1"/>
    <property type="molecule type" value="Genomic_DNA"/>
</dbReference>
<proteinExistence type="predicted"/>
<dbReference type="RefSeq" id="XP_033691852.1">
    <property type="nucleotide sequence ID" value="XM_033826408.1"/>
</dbReference>
<evidence type="ECO:0000313" key="1">
    <source>
        <dbReference type="EMBL" id="KAF2256848.1"/>
    </source>
</evidence>
<organism evidence="1 2">
    <name type="scientific">Trematosphaeria pertusa</name>
    <dbReference type="NCBI Taxonomy" id="390896"/>
    <lineage>
        <taxon>Eukaryota</taxon>
        <taxon>Fungi</taxon>
        <taxon>Dikarya</taxon>
        <taxon>Ascomycota</taxon>
        <taxon>Pezizomycotina</taxon>
        <taxon>Dothideomycetes</taxon>
        <taxon>Pleosporomycetidae</taxon>
        <taxon>Pleosporales</taxon>
        <taxon>Massarineae</taxon>
        <taxon>Trematosphaeriaceae</taxon>
        <taxon>Trematosphaeria</taxon>
    </lineage>
</organism>
<keyword evidence="2" id="KW-1185">Reference proteome</keyword>
<dbReference type="Proteomes" id="UP000800094">
    <property type="component" value="Unassembled WGS sequence"/>
</dbReference>
<dbReference type="OrthoDB" id="444631at2759"/>
<dbReference type="GeneID" id="54579738"/>